<evidence type="ECO:0000313" key="7">
    <source>
        <dbReference type="EMBL" id="TPE52666.1"/>
    </source>
</evidence>
<protein>
    <recommendedName>
        <fullName evidence="9">Glycosyltransferase family 92 protein</fullName>
    </recommendedName>
</protein>
<keyword evidence="5" id="KW-1133">Transmembrane helix</keyword>
<dbReference type="Proteomes" id="UP000319255">
    <property type="component" value="Unassembled WGS sequence"/>
</dbReference>
<evidence type="ECO:0000256" key="6">
    <source>
        <dbReference type="ARBA" id="ARBA00023136"/>
    </source>
</evidence>
<gene>
    <name evidence="7" type="ORF">FJM51_05680</name>
</gene>
<evidence type="ECO:0000256" key="2">
    <source>
        <dbReference type="ARBA" id="ARBA00022676"/>
    </source>
</evidence>
<dbReference type="GO" id="GO:0016020">
    <property type="term" value="C:membrane"/>
    <property type="evidence" value="ECO:0007669"/>
    <property type="project" value="UniProtKB-SubCell"/>
</dbReference>
<sequence length="310" mass="34833">MFWKLPMFGKISKIGIRPPKPEPGRDGLAITLIVRNEARHIGEWARFHHRAGVARFLVYDNGCEDATLPILRETLPPEALVIVPWKQVFSDARMGREIHNQVLAYAHAASNFGGAHRWMAFIDVDEFLIPKRAGSLPEALAPLGEARNLSLPWHMFGRNGHETPPEGGVIANYLRRAADPMSDRRGIRAFKCVVDPCHLTALRVHSMETDGTDLTCNDRGESARGAEREKPGFYSADHIQLNHYYARSEQELREKIGRGPNLVAKSPEYERKVRRTVEAIEAEEVEDRAALDFLARRDAVEPAEASCGRS</sequence>
<dbReference type="EMBL" id="VFRP01000003">
    <property type="protein sequence ID" value="TPE52666.1"/>
    <property type="molecule type" value="Genomic_DNA"/>
</dbReference>
<dbReference type="PANTHER" id="PTHR21461:SF69">
    <property type="entry name" value="GLYCOSYLTRANSFERASE FAMILY 92 PROTEIN"/>
    <property type="match status" value="1"/>
</dbReference>
<evidence type="ECO:0000313" key="8">
    <source>
        <dbReference type="Proteomes" id="UP000319255"/>
    </source>
</evidence>
<keyword evidence="3" id="KW-0808">Transferase</keyword>
<dbReference type="RefSeq" id="WP_140453148.1">
    <property type="nucleotide sequence ID" value="NZ_VFRP01000003.1"/>
</dbReference>
<evidence type="ECO:0008006" key="9">
    <source>
        <dbReference type="Google" id="ProtNLM"/>
    </source>
</evidence>
<dbReference type="GO" id="GO:0005737">
    <property type="term" value="C:cytoplasm"/>
    <property type="evidence" value="ECO:0007669"/>
    <property type="project" value="TreeGrafter"/>
</dbReference>
<comment type="subcellular location">
    <subcellularLocation>
        <location evidence="1">Membrane</location>
        <topology evidence="1">Single-pass membrane protein</topology>
    </subcellularLocation>
</comment>
<evidence type="ECO:0000256" key="3">
    <source>
        <dbReference type="ARBA" id="ARBA00022679"/>
    </source>
</evidence>
<keyword evidence="6" id="KW-0472">Membrane</keyword>
<reference evidence="7 8" key="1">
    <citation type="submission" date="2019-06" db="EMBL/GenBank/DDBJ databases">
        <title>A novel bacterium of genus Amaricoccus, isolated from marine sediment.</title>
        <authorList>
            <person name="Huang H."/>
            <person name="Mo K."/>
            <person name="Hu Y."/>
        </authorList>
    </citation>
    <scope>NUCLEOTIDE SEQUENCE [LARGE SCALE GENOMIC DNA]</scope>
    <source>
        <strain evidence="7 8">HB172011</strain>
    </source>
</reference>
<dbReference type="OrthoDB" id="1997677at2"/>
<keyword evidence="2" id="KW-0328">Glycosyltransferase</keyword>
<dbReference type="InterPro" id="IPR008166">
    <property type="entry name" value="Glyco_transf_92"/>
</dbReference>
<accession>A0A501X0U9</accession>
<dbReference type="AlphaFoldDB" id="A0A501X0U9"/>
<dbReference type="GO" id="GO:0016757">
    <property type="term" value="F:glycosyltransferase activity"/>
    <property type="evidence" value="ECO:0007669"/>
    <property type="project" value="UniProtKB-KW"/>
</dbReference>
<name>A0A501X0U9_9RHOB</name>
<organism evidence="7 8">
    <name type="scientific">Amaricoccus solimangrovi</name>
    <dbReference type="NCBI Taxonomy" id="2589815"/>
    <lineage>
        <taxon>Bacteria</taxon>
        <taxon>Pseudomonadati</taxon>
        <taxon>Pseudomonadota</taxon>
        <taxon>Alphaproteobacteria</taxon>
        <taxon>Rhodobacterales</taxon>
        <taxon>Paracoccaceae</taxon>
        <taxon>Amaricoccus</taxon>
    </lineage>
</organism>
<keyword evidence="8" id="KW-1185">Reference proteome</keyword>
<keyword evidence="4" id="KW-0812">Transmembrane</keyword>
<evidence type="ECO:0000256" key="1">
    <source>
        <dbReference type="ARBA" id="ARBA00004167"/>
    </source>
</evidence>
<comment type="caution">
    <text evidence="7">The sequence shown here is derived from an EMBL/GenBank/DDBJ whole genome shotgun (WGS) entry which is preliminary data.</text>
</comment>
<evidence type="ECO:0000256" key="4">
    <source>
        <dbReference type="ARBA" id="ARBA00022692"/>
    </source>
</evidence>
<dbReference type="Pfam" id="PF01697">
    <property type="entry name" value="Glyco_transf_92"/>
    <property type="match status" value="1"/>
</dbReference>
<dbReference type="PANTHER" id="PTHR21461">
    <property type="entry name" value="GLYCOSYLTRANSFERASE FAMILY 92 PROTEIN"/>
    <property type="match status" value="1"/>
</dbReference>
<evidence type="ECO:0000256" key="5">
    <source>
        <dbReference type="ARBA" id="ARBA00022989"/>
    </source>
</evidence>
<proteinExistence type="predicted"/>